<dbReference type="Gene3D" id="1.20.1440.20">
    <property type="entry name" value="LemA-like domain"/>
    <property type="match status" value="1"/>
</dbReference>
<feature type="region of interest" description="Disordered" evidence="6">
    <location>
        <begin position="189"/>
        <end position="210"/>
    </location>
</feature>
<evidence type="ECO:0000256" key="2">
    <source>
        <dbReference type="ARBA" id="ARBA00008854"/>
    </source>
</evidence>
<evidence type="ECO:0000256" key="1">
    <source>
        <dbReference type="ARBA" id="ARBA00004167"/>
    </source>
</evidence>
<dbReference type="Proteomes" id="UP000384354">
    <property type="component" value="Unassembled WGS sequence"/>
</dbReference>
<dbReference type="PANTHER" id="PTHR34478">
    <property type="entry name" value="PROTEIN LEMA"/>
    <property type="match status" value="1"/>
</dbReference>
<comment type="similarity">
    <text evidence="2">Belongs to the LemA family.</text>
</comment>
<evidence type="ECO:0000256" key="4">
    <source>
        <dbReference type="ARBA" id="ARBA00022989"/>
    </source>
</evidence>
<keyword evidence="4" id="KW-1133">Transmembrane helix</keyword>
<gene>
    <name evidence="8" type="ORF">PCE31106_04750</name>
</gene>
<proteinExistence type="inferred from homology"/>
<evidence type="ECO:0000313" key="9">
    <source>
        <dbReference type="Proteomes" id="UP000384354"/>
    </source>
</evidence>
<evidence type="ECO:0000256" key="6">
    <source>
        <dbReference type="SAM" id="MobiDB-lite"/>
    </source>
</evidence>
<dbReference type="SUPFAM" id="SSF140478">
    <property type="entry name" value="LemA-like"/>
    <property type="match status" value="1"/>
</dbReference>
<dbReference type="RefSeq" id="WP_150564868.1">
    <property type="nucleotide sequence ID" value="NZ_CABPSL010000035.1"/>
</dbReference>
<evidence type="ECO:0000256" key="7">
    <source>
        <dbReference type="SAM" id="SignalP"/>
    </source>
</evidence>
<organism evidence="8 9">
    <name type="scientific">Pandoraea cepalis</name>
    <dbReference type="NCBI Taxonomy" id="2508294"/>
    <lineage>
        <taxon>Bacteria</taxon>
        <taxon>Pseudomonadati</taxon>
        <taxon>Pseudomonadota</taxon>
        <taxon>Betaproteobacteria</taxon>
        <taxon>Burkholderiales</taxon>
        <taxon>Burkholderiaceae</taxon>
        <taxon>Pandoraea</taxon>
    </lineage>
</organism>
<comment type="subcellular location">
    <subcellularLocation>
        <location evidence="1">Membrane</location>
        <topology evidence="1">Single-pass membrane protein</topology>
    </subcellularLocation>
</comment>
<keyword evidence="7" id="KW-0732">Signal</keyword>
<feature type="compositionally biased region" description="Polar residues" evidence="6">
    <location>
        <begin position="197"/>
        <end position="210"/>
    </location>
</feature>
<dbReference type="InterPro" id="IPR007156">
    <property type="entry name" value="MamQ_LemA"/>
</dbReference>
<dbReference type="InterPro" id="IPR023353">
    <property type="entry name" value="LemA-like_dom_sf"/>
</dbReference>
<dbReference type="Pfam" id="PF04011">
    <property type="entry name" value="LemA"/>
    <property type="match status" value="1"/>
</dbReference>
<evidence type="ECO:0000313" key="8">
    <source>
        <dbReference type="EMBL" id="VVE52350.1"/>
    </source>
</evidence>
<accession>A0A5E4YW40</accession>
<sequence>MRRILLALLSLVAFSLAGCGYNTFQSQDEQVKSSWSEVLNQYQRRADLVPNLVNTVKGYANQERDVFLQVTEARARVGAIQATPELVENPDAFAKFQAAQGQLTASLSRLLVVAENYPQLKSDANFRDLQAQLEGTENRITVARNRYIKAVQEYNTTVRSFPSNLTAKAFGYKEKANFSVVNEAELAKPPRVDFGTTPASSQPSTPGATN</sequence>
<protein>
    <submittedName>
        <fullName evidence="8">LemA family protein</fullName>
    </submittedName>
</protein>
<keyword evidence="5" id="KW-0472">Membrane</keyword>
<dbReference type="EMBL" id="CABPSL010000035">
    <property type="protein sequence ID" value="VVE52350.1"/>
    <property type="molecule type" value="Genomic_DNA"/>
</dbReference>
<reference evidence="8 9" key="1">
    <citation type="submission" date="2019-08" db="EMBL/GenBank/DDBJ databases">
        <authorList>
            <person name="Peeters C."/>
        </authorList>
    </citation>
    <scope>NUCLEOTIDE SEQUENCE [LARGE SCALE GENOMIC DNA]</scope>
    <source>
        <strain evidence="8 9">LMG 31106</strain>
    </source>
</reference>
<evidence type="ECO:0000256" key="5">
    <source>
        <dbReference type="ARBA" id="ARBA00023136"/>
    </source>
</evidence>
<dbReference type="AlphaFoldDB" id="A0A5E4YW40"/>
<dbReference type="PANTHER" id="PTHR34478:SF2">
    <property type="entry name" value="MEMBRANE PROTEIN"/>
    <property type="match status" value="1"/>
</dbReference>
<keyword evidence="3" id="KW-0812">Transmembrane</keyword>
<dbReference type="PROSITE" id="PS51257">
    <property type="entry name" value="PROKAR_LIPOPROTEIN"/>
    <property type="match status" value="1"/>
</dbReference>
<dbReference type="GO" id="GO:0016020">
    <property type="term" value="C:membrane"/>
    <property type="evidence" value="ECO:0007669"/>
    <property type="project" value="UniProtKB-SubCell"/>
</dbReference>
<name>A0A5E4YW40_9BURK</name>
<dbReference type="OrthoDB" id="9804152at2"/>
<feature type="signal peptide" evidence="7">
    <location>
        <begin position="1"/>
        <end position="17"/>
    </location>
</feature>
<feature type="chain" id="PRO_5022896935" evidence="7">
    <location>
        <begin position="18"/>
        <end position="210"/>
    </location>
</feature>
<evidence type="ECO:0000256" key="3">
    <source>
        <dbReference type="ARBA" id="ARBA00022692"/>
    </source>
</evidence>